<evidence type="ECO:0000313" key="12">
    <source>
        <dbReference type="Proteomes" id="UP000296201"/>
    </source>
</evidence>
<dbReference type="PANTHER" id="PTHR43643:SF3">
    <property type="entry name" value="HISTIDINOL-PHOSPHATE AMINOTRANSFERASE"/>
    <property type="match status" value="1"/>
</dbReference>
<dbReference type="NCBIfam" id="TIGR01141">
    <property type="entry name" value="hisC"/>
    <property type="match status" value="1"/>
</dbReference>
<evidence type="ECO:0000256" key="6">
    <source>
        <dbReference type="ARBA" id="ARBA00022679"/>
    </source>
</evidence>
<dbReference type="GO" id="GO:0000105">
    <property type="term" value="P:L-histidine biosynthetic process"/>
    <property type="evidence" value="ECO:0007669"/>
    <property type="project" value="UniProtKB-UniRule"/>
</dbReference>
<feature type="domain" description="Aminotransferase class I/classII large" evidence="10">
    <location>
        <begin position="40"/>
        <end position="361"/>
    </location>
</feature>
<dbReference type="Gene3D" id="3.90.1150.10">
    <property type="entry name" value="Aspartate Aminotransferase, domain 1"/>
    <property type="match status" value="1"/>
</dbReference>
<keyword evidence="12" id="KW-1185">Reference proteome</keyword>
<evidence type="ECO:0000256" key="9">
    <source>
        <dbReference type="HAMAP-Rule" id="MF_01023"/>
    </source>
</evidence>
<dbReference type="CDD" id="cd00609">
    <property type="entry name" value="AAT_like"/>
    <property type="match status" value="1"/>
</dbReference>
<dbReference type="PANTHER" id="PTHR43643">
    <property type="entry name" value="HISTIDINOL-PHOSPHATE AMINOTRANSFERASE 2"/>
    <property type="match status" value="1"/>
</dbReference>
<comment type="subunit">
    <text evidence="4 9">Homodimer.</text>
</comment>
<evidence type="ECO:0000256" key="4">
    <source>
        <dbReference type="ARBA" id="ARBA00011738"/>
    </source>
</evidence>
<protein>
    <recommendedName>
        <fullName evidence="9">Histidinol-phosphate aminotransferase</fullName>
        <ecNumber evidence="9">2.6.1.9</ecNumber>
    </recommendedName>
    <alternativeName>
        <fullName evidence="9">Imidazole acetol-phosphate transaminase</fullName>
    </alternativeName>
</protein>
<keyword evidence="6 9" id="KW-0808">Transferase</keyword>
<evidence type="ECO:0000256" key="7">
    <source>
        <dbReference type="ARBA" id="ARBA00022898"/>
    </source>
</evidence>
<dbReference type="Proteomes" id="UP000296201">
    <property type="component" value="Chromosome"/>
</dbReference>
<accession>A0A4P7NZF4</accession>
<dbReference type="SUPFAM" id="SSF53383">
    <property type="entry name" value="PLP-dependent transferases"/>
    <property type="match status" value="1"/>
</dbReference>
<evidence type="ECO:0000256" key="3">
    <source>
        <dbReference type="ARBA" id="ARBA00007970"/>
    </source>
</evidence>
<evidence type="ECO:0000256" key="2">
    <source>
        <dbReference type="ARBA" id="ARBA00005011"/>
    </source>
</evidence>
<name>A0A4P7NZF4_9GAMM</name>
<keyword evidence="9" id="KW-0028">Amino-acid biosynthesis</keyword>
<comment type="similarity">
    <text evidence="3 9">Belongs to the class-II pyridoxal-phosphate-dependent aminotransferase family. Histidinol-phosphate aminotransferase subfamily.</text>
</comment>
<dbReference type="InterPro" id="IPR050106">
    <property type="entry name" value="HistidinolP_aminotransfase"/>
</dbReference>
<dbReference type="EMBL" id="CP032096">
    <property type="protein sequence ID" value="QBZ83221.1"/>
    <property type="molecule type" value="Genomic_DNA"/>
</dbReference>
<dbReference type="InterPro" id="IPR015424">
    <property type="entry name" value="PyrdxlP-dep_Trfase"/>
</dbReference>
<reference evidence="11 12" key="1">
    <citation type="submission" date="2018-08" db="EMBL/GenBank/DDBJ databases">
        <title>Horizontal acquisition of hydrogen conversion ability and other habitat adaptations in Hydrogenovibrio crunogenus strains.</title>
        <authorList>
            <person name="Gonnella G."/>
            <person name="Adam N."/>
            <person name="Perner M."/>
        </authorList>
    </citation>
    <scope>NUCLEOTIDE SEQUENCE [LARGE SCALE GENOMIC DNA]</scope>
    <source>
        <strain evidence="11 12">SP-41</strain>
    </source>
</reference>
<dbReference type="InterPro" id="IPR015421">
    <property type="entry name" value="PyrdxlP-dep_Trfase_major"/>
</dbReference>
<dbReference type="Gene3D" id="3.40.640.10">
    <property type="entry name" value="Type I PLP-dependent aspartate aminotransferase-like (Major domain)"/>
    <property type="match status" value="1"/>
</dbReference>
<keyword evidence="9" id="KW-0368">Histidine biosynthesis</keyword>
<comment type="pathway">
    <text evidence="2 9">Amino-acid biosynthesis; L-histidine biosynthesis; L-histidine from 5-phospho-alpha-D-ribose 1-diphosphate: step 7/9.</text>
</comment>
<dbReference type="InterPro" id="IPR015422">
    <property type="entry name" value="PyrdxlP-dep_Trfase_small"/>
</dbReference>
<evidence type="ECO:0000313" key="11">
    <source>
        <dbReference type="EMBL" id="QBZ83221.1"/>
    </source>
</evidence>
<dbReference type="GO" id="GO:0030170">
    <property type="term" value="F:pyridoxal phosphate binding"/>
    <property type="evidence" value="ECO:0007669"/>
    <property type="project" value="InterPro"/>
</dbReference>
<dbReference type="Pfam" id="PF00155">
    <property type="entry name" value="Aminotran_1_2"/>
    <property type="match status" value="1"/>
</dbReference>
<dbReference type="InterPro" id="IPR005861">
    <property type="entry name" value="HisP_aminotrans"/>
</dbReference>
<dbReference type="AlphaFoldDB" id="A0A4P7NZF4"/>
<dbReference type="GO" id="GO:0004400">
    <property type="term" value="F:histidinol-phosphate transaminase activity"/>
    <property type="evidence" value="ECO:0007669"/>
    <property type="project" value="UniProtKB-UniRule"/>
</dbReference>
<evidence type="ECO:0000256" key="5">
    <source>
        <dbReference type="ARBA" id="ARBA00022576"/>
    </source>
</evidence>
<dbReference type="UniPathway" id="UPA00031">
    <property type="reaction ID" value="UER00012"/>
</dbReference>
<gene>
    <name evidence="11" type="primary">hisC_2</name>
    <name evidence="9" type="synonym">hisC</name>
    <name evidence="11" type="ORF">GHNINEIG_01269</name>
</gene>
<evidence type="ECO:0000256" key="8">
    <source>
        <dbReference type="ARBA" id="ARBA00047481"/>
    </source>
</evidence>
<dbReference type="HAMAP" id="MF_01023">
    <property type="entry name" value="HisC_aminotrans_2"/>
    <property type="match status" value="1"/>
</dbReference>
<proteinExistence type="inferred from homology"/>
<dbReference type="PROSITE" id="PS00599">
    <property type="entry name" value="AA_TRANSFER_CLASS_2"/>
    <property type="match status" value="1"/>
</dbReference>
<comment type="cofactor">
    <cofactor evidence="1 9">
        <name>pyridoxal 5'-phosphate</name>
        <dbReference type="ChEBI" id="CHEBI:597326"/>
    </cofactor>
</comment>
<dbReference type="EC" id="2.6.1.9" evidence="9"/>
<comment type="catalytic activity">
    <reaction evidence="8 9">
        <text>L-histidinol phosphate + 2-oxoglutarate = 3-(imidazol-4-yl)-2-oxopropyl phosphate + L-glutamate</text>
        <dbReference type="Rhea" id="RHEA:23744"/>
        <dbReference type="ChEBI" id="CHEBI:16810"/>
        <dbReference type="ChEBI" id="CHEBI:29985"/>
        <dbReference type="ChEBI" id="CHEBI:57766"/>
        <dbReference type="ChEBI" id="CHEBI:57980"/>
        <dbReference type="EC" id="2.6.1.9"/>
    </reaction>
</comment>
<keyword evidence="7 9" id="KW-0663">Pyridoxal phosphate</keyword>
<feature type="modified residue" description="N6-(pyridoxal phosphate)lysine" evidence="9">
    <location>
        <position position="229"/>
    </location>
</feature>
<dbReference type="InterPro" id="IPR004839">
    <property type="entry name" value="Aminotransferase_I/II_large"/>
</dbReference>
<dbReference type="OrthoDB" id="9813612at2"/>
<organism evidence="11 12">
    <name type="scientific">Hydrogenovibrio crunogenus</name>
    <dbReference type="NCBI Taxonomy" id="39765"/>
    <lineage>
        <taxon>Bacteria</taxon>
        <taxon>Pseudomonadati</taxon>
        <taxon>Pseudomonadota</taxon>
        <taxon>Gammaproteobacteria</taxon>
        <taxon>Thiotrichales</taxon>
        <taxon>Piscirickettsiaceae</taxon>
        <taxon>Hydrogenovibrio</taxon>
    </lineage>
</organism>
<dbReference type="RefSeq" id="WP_135795858.1">
    <property type="nucleotide sequence ID" value="NZ_CP032096.1"/>
</dbReference>
<evidence type="ECO:0000259" key="10">
    <source>
        <dbReference type="Pfam" id="PF00155"/>
    </source>
</evidence>
<evidence type="ECO:0000256" key="1">
    <source>
        <dbReference type="ARBA" id="ARBA00001933"/>
    </source>
</evidence>
<sequence length="373" mass="41371">MSQPRFCDDVLPHISGIQTYQPGKPISEVQREHNLLRISKLASNENPLGASPKALKAVQSELINMGRYPDGNSFYLKQDLADFLKKHPSEIALGNGSNELLELVARIFAGKEDEIIYSQYAFAVYAISTQAVGATGIEVPAKDWGHDLEAMANAITEKTKLIYLANPNNPTGTLFTQKEWEAFISKVPSNVIVVLDEAYTEYVTHDEYANGLDYLEQYPNLIVSRTFSKAYGLAALRIGYMVANEELIAYINRLRAPFNINHLAQVAAKAALKDPMFVKKTVDLNTQGMRTLTQFFEEKGLSFIPSQGNFVCVNLGADSLKINQALLKEGVIVRPVASEGEFSEFLRVSIGLPNENQHFMAALNKILTSSNFK</sequence>
<keyword evidence="5 9" id="KW-0032">Aminotransferase</keyword>
<dbReference type="InterPro" id="IPR001917">
    <property type="entry name" value="Aminotrans_II_pyridoxalP_BS"/>
</dbReference>